<feature type="domain" description="EamA" evidence="2">
    <location>
        <begin position="10"/>
        <end position="142"/>
    </location>
</feature>
<feature type="transmembrane region" description="Helical" evidence="1">
    <location>
        <begin position="183"/>
        <end position="202"/>
    </location>
</feature>
<feature type="transmembrane region" description="Helical" evidence="1">
    <location>
        <begin position="128"/>
        <end position="146"/>
    </location>
</feature>
<keyword evidence="1" id="KW-0472">Membrane</keyword>
<gene>
    <name evidence="3" type="ORF">SAMN03080618_02045</name>
</gene>
<feature type="domain" description="EamA" evidence="2">
    <location>
        <begin position="152"/>
        <end position="276"/>
    </location>
</feature>
<dbReference type="AlphaFoldDB" id="A0A1I3NDY9"/>
<keyword evidence="4" id="KW-1185">Reference proteome</keyword>
<evidence type="ECO:0000256" key="1">
    <source>
        <dbReference type="SAM" id="Phobius"/>
    </source>
</evidence>
<dbReference type="OrthoDB" id="9810239at2"/>
<dbReference type="STRING" id="1121003.SAMN03080618_02045"/>
<dbReference type="Pfam" id="PF00892">
    <property type="entry name" value="EamA"/>
    <property type="match status" value="2"/>
</dbReference>
<evidence type="ECO:0000313" key="4">
    <source>
        <dbReference type="Proteomes" id="UP000242763"/>
    </source>
</evidence>
<dbReference type="GO" id="GO:0016020">
    <property type="term" value="C:membrane"/>
    <property type="evidence" value="ECO:0007669"/>
    <property type="project" value="InterPro"/>
</dbReference>
<name>A0A1I3NDY9_9HYPH</name>
<dbReference type="InterPro" id="IPR037185">
    <property type="entry name" value="EmrE-like"/>
</dbReference>
<dbReference type="SUPFAM" id="SSF103481">
    <property type="entry name" value="Multidrug resistance efflux transporter EmrE"/>
    <property type="match status" value="2"/>
</dbReference>
<organism evidence="3 4">
    <name type="scientific">Aquamicrobium aerolatum DSM 21857</name>
    <dbReference type="NCBI Taxonomy" id="1121003"/>
    <lineage>
        <taxon>Bacteria</taxon>
        <taxon>Pseudomonadati</taxon>
        <taxon>Pseudomonadota</taxon>
        <taxon>Alphaproteobacteria</taxon>
        <taxon>Hyphomicrobiales</taxon>
        <taxon>Phyllobacteriaceae</taxon>
        <taxon>Aerobium</taxon>
    </lineage>
</organism>
<reference evidence="4" key="1">
    <citation type="submission" date="2016-10" db="EMBL/GenBank/DDBJ databases">
        <authorList>
            <person name="Varghese N."/>
            <person name="Submissions S."/>
        </authorList>
    </citation>
    <scope>NUCLEOTIDE SEQUENCE [LARGE SCALE GENOMIC DNA]</scope>
    <source>
        <strain evidence="4">DSM 21857</strain>
    </source>
</reference>
<keyword evidence="1" id="KW-0812">Transmembrane</keyword>
<feature type="transmembrane region" description="Helical" evidence="1">
    <location>
        <begin position="73"/>
        <end position="94"/>
    </location>
</feature>
<feature type="transmembrane region" description="Helical" evidence="1">
    <location>
        <begin position="12"/>
        <end position="30"/>
    </location>
</feature>
<keyword evidence="1" id="KW-1133">Transmembrane helix</keyword>
<dbReference type="InterPro" id="IPR000620">
    <property type="entry name" value="EamA_dom"/>
</dbReference>
<dbReference type="RefSeq" id="WP_091521868.1">
    <property type="nucleotide sequence ID" value="NZ_FORF01000010.1"/>
</dbReference>
<sequence length="299" mass="32029">MFSSWSDHSKGLFLTAVGGLALTIDIPLIKLANGDVWSILLLRSSATLTAALVAWFVWNLIWRNAPPLIPGKAGLAVAACYGVTSLCFMSAVFYTSTANLVFLVAFNTVFATVLSWVFLRERPRNQTLAAMVIMIVAIAIIVAEGFTAGGWFGNLLALGAALSIAGAIVLSRKSGADMGFTPLVAVVLPMSIGGFMVLQNGLVAEAPLWIILDGLIVIPIAFFLLATGPKYLSGPEVAMFYLLETVLAPLWVWMIFSEVPTIYSVVGGSLLVVTLICHSLWQLRENRKPRSAQTLGQPA</sequence>
<evidence type="ECO:0000259" key="2">
    <source>
        <dbReference type="Pfam" id="PF00892"/>
    </source>
</evidence>
<accession>A0A1I3NDY9</accession>
<evidence type="ECO:0000313" key="3">
    <source>
        <dbReference type="EMBL" id="SFJ07160.1"/>
    </source>
</evidence>
<feature type="transmembrane region" description="Helical" evidence="1">
    <location>
        <begin position="238"/>
        <end position="256"/>
    </location>
</feature>
<dbReference type="PANTHER" id="PTHR22911:SF79">
    <property type="entry name" value="MOBA-LIKE NTP TRANSFERASE DOMAIN-CONTAINING PROTEIN"/>
    <property type="match status" value="1"/>
</dbReference>
<protein>
    <submittedName>
        <fullName evidence="3">EamA-like transporter family protein</fullName>
    </submittedName>
</protein>
<feature type="transmembrane region" description="Helical" evidence="1">
    <location>
        <begin position="208"/>
        <end position="226"/>
    </location>
</feature>
<proteinExistence type="predicted"/>
<feature type="transmembrane region" description="Helical" evidence="1">
    <location>
        <begin position="262"/>
        <end position="281"/>
    </location>
</feature>
<dbReference type="EMBL" id="FORF01000010">
    <property type="protein sequence ID" value="SFJ07160.1"/>
    <property type="molecule type" value="Genomic_DNA"/>
</dbReference>
<feature type="transmembrane region" description="Helical" evidence="1">
    <location>
        <begin position="152"/>
        <end position="171"/>
    </location>
</feature>
<dbReference type="Proteomes" id="UP000242763">
    <property type="component" value="Unassembled WGS sequence"/>
</dbReference>
<feature type="transmembrane region" description="Helical" evidence="1">
    <location>
        <begin position="100"/>
        <end position="119"/>
    </location>
</feature>
<feature type="transmembrane region" description="Helical" evidence="1">
    <location>
        <begin position="36"/>
        <end position="61"/>
    </location>
</feature>
<dbReference type="PANTHER" id="PTHR22911">
    <property type="entry name" value="ACYL-MALONYL CONDENSING ENZYME-RELATED"/>
    <property type="match status" value="1"/>
</dbReference>